<dbReference type="KEGG" id="cpro:CPRO_09300"/>
<dbReference type="EMBL" id="FQUA01000002">
    <property type="protein sequence ID" value="SHE39706.1"/>
    <property type="molecule type" value="Genomic_DNA"/>
</dbReference>
<dbReference type="AlphaFoldDB" id="A0A0X8VCH5"/>
<evidence type="ECO:0008006" key="5">
    <source>
        <dbReference type="Google" id="ProtNLM"/>
    </source>
</evidence>
<dbReference type="OrthoDB" id="47713at2"/>
<reference evidence="4" key="4">
    <citation type="submission" date="2016-11" db="EMBL/GenBank/DDBJ databases">
        <authorList>
            <person name="Jaros S."/>
            <person name="Januszkiewicz K."/>
            <person name="Wedrychowicz H."/>
        </authorList>
    </citation>
    <scope>NUCLEOTIDE SEQUENCE [LARGE SCALE GENOMIC DNA]</scope>
    <source>
        <strain evidence="4">DSM 1682</strain>
    </source>
</reference>
<evidence type="ECO:0000313" key="2">
    <source>
        <dbReference type="EMBL" id="SHE39706.1"/>
    </source>
</evidence>
<evidence type="ECO:0000313" key="3">
    <source>
        <dbReference type="Proteomes" id="UP000068026"/>
    </source>
</evidence>
<proteinExistence type="predicted"/>
<name>A0A0X8VCH5_ANAPI</name>
<dbReference type="RefSeq" id="WP_066048338.1">
    <property type="nucleotide sequence ID" value="NZ_CP014223.1"/>
</dbReference>
<reference evidence="1 3" key="1">
    <citation type="journal article" date="2016" name="Genome Announc.">
        <title>Complete Genome Sequence of the Amino Acid-Fermenting Clostridium propionicum X2 (DSM 1682).</title>
        <authorList>
            <person name="Poehlein A."/>
            <person name="Schlien K."/>
            <person name="Chowdhury N.P."/>
            <person name="Gottschalk G."/>
            <person name="Buckel W."/>
            <person name="Daniel R."/>
        </authorList>
    </citation>
    <scope>NUCLEOTIDE SEQUENCE [LARGE SCALE GENOMIC DNA]</scope>
    <source>
        <strain evidence="1 3">X2</strain>
    </source>
</reference>
<protein>
    <recommendedName>
        <fullName evidence="5">Transcription initiation factor TFIIIB</fullName>
    </recommendedName>
</protein>
<gene>
    <name evidence="1" type="ORF">CPRO_09300</name>
    <name evidence="2" type="ORF">SAMN02745151_00554</name>
</gene>
<accession>A0A0X8VCH5</accession>
<sequence length="62" mass="6802">MEKNKECPICGCNEIGEGLFSGYATMKPTNKFFTLGSNVVADVCTKCGHILSLRVTDPEKFK</sequence>
<reference evidence="3" key="2">
    <citation type="submission" date="2016-01" db="EMBL/GenBank/DDBJ databases">
        <authorList>
            <person name="Poehlein A."/>
            <person name="Schlien K."/>
            <person name="Gottschalk G."/>
            <person name="Buckel W."/>
            <person name="Daniel R."/>
        </authorList>
    </citation>
    <scope>NUCLEOTIDE SEQUENCE [LARGE SCALE GENOMIC DNA]</scope>
    <source>
        <strain evidence="3">X2</strain>
    </source>
</reference>
<dbReference type="Proteomes" id="UP000184204">
    <property type="component" value="Unassembled WGS sequence"/>
</dbReference>
<dbReference type="EMBL" id="CP014223">
    <property type="protein sequence ID" value="AMJ40529.1"/>
    <property type="molecule type" value="Genomic_DNA"/>
</dbReference>
<evidence type="ECO:0000313" key="1">
    <source>
        <dbReference type="EMBL" id="AMJ40529.1"/>
    </source>
</evidence>
<dbReference type="Proteomes" id="UP000068026">
    <property type="component" value="Chromosome"/>
</dbReference>
<reference evidence="2" key="3">
    <citation type="submission" date="2016-11" db="EMBL/GenBank/DDBJ databases">
        <authorList>
            <person name="Varghese N."/>
            <person name="Submissions S."/>
        </authorList>
    </citation>
    <scope>NUCLEOTIDE SEQUENCE</scope>
    <source>
        <strain evidence="2">DSM 1682</strain>
    </source>
</reference>
<evidence type="ECO:0000313" key="4">
    <source>
        <dbReference type="Proteomes" id="UP000184204"/>
    </source>
</evidence>
<keyword evidence="3" id="KW-1185">Reference proteome</keyword>
<organism evidence="2 4">
    <name type="scientific">Anaerotignum propionicum DSM 1682</name>
    <dbReference type="NCBI Taxonomy" id="991789"/>
    <lineage>
        <taxon>Bacteria</taxon>
        <taxon>Bacillati</taxon>
        <taxon>Bacillota</taxon>
        <taxon>Clostridia</taxon>
        <taxon>Lachnospirales</taxon>
        <taxon>Anaerotignaceae</taxon>
        <taxon>Anaerotignum</taxon>
    </lineage>
</organism>